<name>A0A927WAF5_9CLOT</name>
<accession>A0A927WAF5</accession>
<dbReference type="EMBL" id="SVCM01000180">
    <property type="protein sequence ID" value="MBE6061550.1"/>
    <property type="molecule type" value="Genomic_DNA"/>
</dbReference>
<proteinExistence type="predicted"/>
<sequence>MEVLIFVLNDPRDLEEIMVEFTNIGISGSTIIDTVGMANILSSCEDASMFSSLQLLLNKGRSSNKTVFTVLKEERIEQALEIINKVTGGLNGPGNGIAFTIPVNRVFGGSFQQK</sequence>
<evidence type="ECO:0008006" key="3">
    <source>
        <dbReference type="Google" id="ProtNLM"/>
    </source>
</evidence>
<evidence type="ECO:0000313" key="1">
    <source>
        <dbReference type="EMBL" id="MBE6061550.1"/>
    </source>
</evidence>
<reference evidence="1" key="1">
    <citation type="submission" date="2019-04" db="EMBL/GenBank/DDBJ databases">
        <title>Evolution of Biomass-Degrading Anaerobic Consortia Revealed by Metagenomics.</title>
        <authorList>
            <person name="Peng X."/>
        </authorList>
    </citation>
    <scope>NUCLEOTIDE SEQUENCE</scope>
    <source>
        <strain evidence="1">SIG254</strain>
    </source>
</reference>
<dbReference type="SUPFAM" id="SSF54913">
    <property type="entry name" value="GlnB-like"/>
    <property type="match status" value="1"/>
</dbReference>
<comment type="caution">
    <text evidence="1">The sequence shown here is derived from an EMBL/GenBank/DDBJ whole genome shotgun (WGS) entry which is preliminary data.</text>
</comment>
<dbReference type="InterPro" id="IPR011322">
    <property type="entry name" value="N-reg_PII-like_a/b"/>
</dbReference>
<dbReference type="AlphaFoldDB" id="A0A927WAF5"/>
<organism evidence="1 2">
    <name type="scientific">Clostridium sulfidigenes</name>
    <dbReference type="NCBI Taxonomy" id="318464"/>
    <lineage>
        <taxon>Bacteria</taxon>
        <taxon>Bacillati</taxon>
        <taxon>Bacillota</taxon>
        <taxon>Clostridia</taxon>
        <taxon>Eubacteriales</taxon>
        <taxon>Clostridiaceae</taxon>
        <taxon>Clostridium</taxon>
    </lineage>
</organism>
<dbReference type="Proteomes" id="UP000768462">
    <property type="component" value="Unassembled WGS sequence"/>
</dbReference>
<gene>
    <name evidence="1" type="ORF">E7215_15510</name>
</gene>
<evidence type="ECO:0000313" key="2">
    <source>
        <dbReference type="Proteomes" id="UP000768462"/>
    </source>
</evidence>
<protein>
    <recommendedName>
        <fullName evidence="3">Nitrogen regulatory protein P-II</fullName>
    </recommendedName>
</protein>